<dbReference type="EMBL" id="LIAE01006631">
    <property type="protein sequence ID" value="PAV86788.1"/>
    <property type="molecule type" value="Genomic_DNA"/>
</dbReference>
<comment type="caution">
    <text evidence="3">The sequence shown here is derived from an EMBL/GenBank/DDBJ whole genome shotgun (WGS) entry which is preliminary data.</text>
</comment>
<evidence type="ECO:0000313" key="4">
    <source>
        <dbReference type="Proteomes" id="UP000218231"/>
    </source>
</evidence>
<sequence length="117" mass="14071">MDFSSYGLTPSLLQMPALLHPAFLSQLQLHNSRHYAVKFSRFICTNPHRIQFLPLIEVCLVFHRALLSLIRFWLGELWWPRKDQVKDEAYWERRRKNNDAAKRSRDSRRQKASEFSR</sequence>
<name>A0A2A2LL35_9BILA</name>
<feature type="domain" description="BZIP" evidence="2">
    <location>
        <begin position="86"/>
        <end position="113"/>
    </location>
</feature>
<dbReference type="AlphaFoldDB" id="A0A2A2LL35"/>
<evidence type="ECO:0000259" key="2">
    <source>
        <dbReference type="Pfam" id="PF07716"/>
    </source>
</evidence>
<dbReference type="InterPro" id="IPR046347">
    <property type="entry name" value="bZIP_sf"/>
</dbReference>
<protein>
    <recommendedName>
        <fullName evidence="2">BZIP domain-containing protein</fullName>
    </recommendedName>
</protein>
<dbReference type="Pfam" id="PF07716">
    <property type="entry name" value="bZIP_2"/>
    <property type="match status" value="1"/>
</dbReference>
<dbReference type="InterPro" id="IPR004827">
    <property type="entry name" value="bZIP"/>
</dbReference>
<dbReference type="GO" id="GO:0003700">
    <property type="term" value="F:DNA-binding transcription factor activity"/>
    <property type="evidence" value="ECO:0007669"/>
    <property type="project" value="InterPro"/>
</dbReference>
<dbReference type="OrthoDB" id="6022300at2759"/>
<proteinExistence type="predicted"/>
<dbReference type="STRING" id="2018661.A0A2A2LL35"/>
<accession>A0A2A2LL35</accession>
<feature type="region of interest" description="Disordered" evidence="1">
    <location>
        <begin position="97"/>
        <end position="117"/>
    </location>
</feature>
<evidence type="ECO:0000256" key="1">
    <source>
        <dbReference type="SAM" id="MobiDB-lite"/>
    </source>
</evidence>
<dbReference type="SUPFAM" id="SSF57959">
    <property type="entry name" value="Leucine zipper domain"/>
    <property type="match status" value="1"/>
</dbReference>
<organism evidence="3 4">
    <name type="scientific">Diploscapter pachys</name>
    <dbReference type="NCBI Taxonomy" id="2018661"/>
    <lineage>
        <taxon>Eukaryota</taxon>
        <taxon>Metazoa</taxon>
        <taxon>Ecdysozoa</taxon>
        <taxon>Nematoda</taxon>
        <taxon>Chromadorea</taxon>
        <taxon>Rhabditida</taxon>
        <taxon>Rhabditina</taxon>
        <taxon>Rhabditomorpha</taxon>
        <taxon>Rhabditoidea</taxon>
        <taxon>Rhabditidae</taxon>
        <taxon>Diploscapter</taxon>
    </lineage>
</organism>
<evidence type="ECO:0000313" key="3">
    <source>
        <dbReference type="EMBL" id="PAV86788.1"/>
    </source>
</evidence>
<reference evidence="3 4" key="1">
    <citation type="journal article" date="2017" name="Curr. Biol.">
        <title>Genome architecture and evolution of a unichromosomal asexual nematode.</title>
        <authorList>
            <person name="Fradin H."/>
            <person name="Zegar C."/>
            <person name="Gutwein M."/>
            <person name="Lucas J."/>
            <person name="Kovtun M."/>
            <person name="Corcoran D."/>
            <person name="Baugh L.R."/>
            <person name="Kiontke K."/>
            <person name="Gunsalus K."/>
            <person name="Fitch D.H."/>
            <person name="Piano F."/>
        </authorList>
    </citation>
    <scope>NUCLEOTIDE SEQUENCE [LARGE SCALE GENOMIC DNA]</scope>
    <source>
        <strain evidence="3">PF1309</strain>
    </source>
</reference>
<dbReference type="CDD" id="cd14695">
    <property type="entry name" value="bZIP_HLF"/>
    <property type="match status" value="1"/>
</dbReference>
<dbReference type="Proteomes" id="UP000218231">
    <property type="component" value="Unassembled WGS sequence"/>
</dbReference>
<keyword evidence="4" id="KW-1185">Reference proteome</keyword>
<gene>
    <name evidence="3" type="ORF">WR25_23093</name>
</gene>
<dbReference type="Gene3D" id="1.20.5.170">
    <property type="match status" value="1"/>
</dbReference>